<dbReference type="Gene3D" id="1.10.1200.10">
    <property type="entry name" value="ACP-like"/>
    <property type="match status" value="1"/>
</dbReference>
<organism evidence="9 10">
    <name type="scientific">Pontiella desulfatans</name>
    <dbReference type="NCBI Taxonomy" id="2750659"/>
    <lineage>
        <taxon>Bacteria</taxon>
        <taxon>Pseudomonadati</taxon>
        <taxon>Kiritimatiellota</taxon>
        <taxon>Kiritimatiellia</taxon>
        <taxon>Kiritimatiellales</taxon>
        <taxon>Pontiellaceae</taxon>
        <taxon>Pontiella</taxon>
    </lineage>
</organism>
<dbReference type="Proteomes" id="UP000366872">
    <property type="component" value="Unassembled WGS sequence"/>
</dbReference>
<comment type="function">
    <text evidence="7">Carrier of the growing fatty acid chain in fatty acid biosynthesis.</text>
</comment>
<dbReference type="PROSITE" id="PS50075">
    <property type="entry name" value="CARRIER"/>
    <property type="match status" value="1"/>
</dbReference>
<dbReference type="EMBL" id="CAAHFG010000001">
    <property type="protein sequence ID" value="VGO12054.1"/>
    <property type="molecule type" value="Genomic_DNA"/>
</dbReference>
<keyword evidence="1 7" id="KW-0596">Phosphopantetheine</keyword>
<accession>A0A6C2TX04</accession>
<keyword evidence="10" id="KW-1185">Reference proteome</keyword>
<dbReference type="NCBIfam" id="NF006617">
    <property type="entry name" value="PRK09184.1"/>
    <property type="match status" value="1"/>
</dbReference>
<evidence type="ECO:0000256" key="7">
    <source>
        <dbReference type="HAMAP-Rule" id="MF_01217"/>
    </source>
</evidence>
<protein>
    <recommendedName>
        <fullName evidence="7">Acyl carrier protein</fullName>
        <shortName evidence="7">ACP</shortName>
    </recommendedName>
</protein>
<dbReference type="InterPro" id="IPR003231">
    <property type="entry name" value="ACP"/>
</dbReference>
<dbReference type="PROSITE" id="PS00012">
    <property type="entry name" value="PHOSPHOPANTETHEINE"/>
    <property type="match status" value="1"/>
</dbReference>
<name>A0A6C2TX04_PONDE</name>
<keyword evidence="7" id="KW-0963">Cytoplasm</keyword>
<evidence type="ECO:0000313" key="10">
    <source>
        <dbReference type="Proteomes" id="UP000366872"/>
    </source>
</evidence>
<dbReference type="SUPFAM" id="SSF47336">
    <property type="entry name" value="ACP-like"/>
    <property type="match status" value="1"/>
</dbReference>
<dbReference type="GO" id="GO:0000036">
    <property type="term" value="F:acyl carrier activity"/>
    <property type="evidence" value="ECO:0007669"/>
    <property type="project" value="UniProtKB-UniRule"/>
</dbReference>
<keyword evidence="5 7" id="KW-0443">Lipid metabolism</keyword>
<dbReference type="UniPathway" id="UPA00094"/>
<feature type="modified residue" description="O-(pantetheine 4'-phosphoryl)serine" evidence="7">
    <location>
        <position position="47"/>
    </location>
</feature>
<gene>
    <name evidence="9" type="primary">acpP_3</name>
    <name evidence="7" type="synonym">acpP</name>
    <name evidence="9" type="ORF">PDESU_00603</name>
</gene>
<evidence type="ECO:0000259" key="8">
    <source>
        <dbReference type="PROSITE" id="PS50075"/>
    </source>
</evidence>
<comment type="subcellular location">
    <subcellularLocation>
        <location evidence="7">Cytoplasm</location>
    </subcellularLocation>
</comment>
<evidence type="ECO:0000256" key="2">
    <source>
        <dbReference type="ARBA" id="ARBA00022516"/>
    </source>
</evidence>
<dbReference type="InterPro" id="IPR009081">
    <property type="entry name" value="PP-bd_ACP"/>
</dbReference>
<proteinExistence type="inferred from homology"/>
<evidence type="ECO:0000313" key="9">
    <source>
        <dbReference type="EMBL" id="VGO12054.1"/>
    </source>
</evidence>
<sequence>MDKETKLAEIREKLKVLLVDQLALEDVTPEEIEDDSELFGEGLGLDSLDAVEIVVMLQRNFNLEVKDMEKNREVFRTIGTLADYVYEKTEEA</sequence>
<dbReference type="RefSeq" id="WP_136077754.1">
    <property type="nucleotide sequence ID" value="NZ_CAAHFG010000001.1"/>
</dbReference>
<dbReference type="InterPro" id="IPR006162">
    <property type="entry name" value="Ppantetheine_attach_site"/>
</dbReference>
<comment type="pathway">
    <text evidence="7">Lipid metabolism; fatty acid biosynthesis.</text>
</comment>
<evidence type="ECO:0000256" key="4">
    <source>
        <dbReference type="ARBA" id="ARBA00022832"/>
    </source>
</evidence>
<comment type="similarity">
    <text evidence="7">Belongs to the acyl carrier protein (ACP) family.</text>
</comment>
<dbReference type="HAMAP" id="MF_01217">
    <property type="entry name" value="Acyl_carrier"/>
    <property type="match status" value="1"/>
</dbReference>
<evidence type="ECO:0000256" key="6">
    <source>
        <dbReference type="ARBA" id="ARBA00023160"/>
    </source>
</evidence>
<dbReference type="AlphaFoldDB" id="A0A6C2TX04"/>
<keyword evidence="2 7" id="KW-0444">Lipid biosynthesis</keyword>
<keyword evidence="3 7" id="KW-0597">Phosphoprotein</keyword>
<feature type="domain" description="Carrier" evidence="8">
    <location>
        <begin position="8"/>
        <end position="89"/>
    </location>
</feature>
<keyword evidence="4 7" id="KW-0276">Fatty acid metabolism</keyword>
<evidence type="ECO:0000256" key="3">
    <source>
        <dbReference type="ARBA" id="ARBA00022553"/>
    </source>
</evidence>
<dbReference type="Pfam" id="PF00550">
    <property type="entry name" value="PP-binding"/>
    <property type="match status" value="1"/>
</dbReference>
<keyword evidence="6 7" id="KW-0275">Fatty acid biosynthesis</keyword>
<evidence type="ECO:0000256" key="1">
    <source>
        <dbReference type="ARBA" id="ARBA00022450"/>
    </source>
</evidence>
<dbReference type="InterPro" id="IPR036736">
    <property type="entry name" value="ACP-like_sf"/>
</dbReference>
<comment type="PTM">
    <text evidence="7">4'-phosphopantetheine is transferred from CoA to a specific serine of apo-ACP by AcpS. This modification is essential for activity because fatty acids are bound in thioester linkage to the sulfhydryl of the prosthetic group.</text>
</comment>
<reference evidence="9 10" key="1">
    <citation type="submission" date="2019-04" db="EMBL/GenBank/DDBJ databases">
        <authorList>
            <person name="Van Vliet M D."/>
        </authorList>
    </citation>
    <scope>NUCLEOTIDE SEQUENCE [LARGE SCALE GENOMIC DNA]</scope>
    <source>
        <strain evidence="9 10">F1</strain>
    </source>
</reference>
<dbReference type="GO" id="GO:0005737">
    <property type="term" value="C:cytoplasm"/>
    <property type="evidence" value="ECO:0007669"/>
    <property type="project" value="UniProtKB-SubCell"/>
</dbReference>
<evidence type="ECO:0000256" key="5">
    <source>
        <dbReference type="ARBA" id="ARBA00023098"/>
    </source>
</evidence>